<keyword evidence="2" id="KW-1185">Reference proteome</keyword>
<proteinExistence type="predicted"/>
<dbReference type="Proteomes" id="UP001168972">
    <property type="component" value="Unassembled WGS sequence"/>
</dbReference>
<protein>
    <submittedName>
        <fullName evidence="1">Uncharacterized protein</fullName>
    </submittedName>
</protein>
<dbReference type="AlphaFoldDB" id="A0AA39FGF9"/>
<reference evidence="1" key="2">
    <citation type="submission" date="2023-03" db="EMBL/GenBank/DDBJ databases">
        <authorList>
            <person name="Inwood S.N."/>
            <person name="Skelly J.G."/>
            <person name="Guhlin J."/>
            <person name="Harrop T.W.R."/>
            <person name="Goldson S.G."/>
            <person name="Dearden P.K."/>
        </authorList>
    </citation>
    <scope>NUCLEOTIDE SEQUENCE</scope>
    <source>
        <strain evidence="1">Lincoln</strain>
        <tissue evidence="1">Whole body</tissue>
    </source>
</reference>
<dbReference type="EMBL" id="JAQQBR010001831">
    <property type="protein sequence ID" value="KAK0168874.1"/>
    <property type="molecule type" value="Genomic_DNA"/>
</dbReference>
<comment type="caution">
    <text evidence="1">The sequence shown here is derived from an EMBL/GenBank/DDBJ whole genome shotgun (WGS) entry which is preliminary data.</text>
</comment>
<organism evidence="1 2">
    <name type="scientific">Microctonus hyperodae</name>
    <name type="common">Parasitoid wasp</name>
    <dbReference type="NCBI Taxonomy" id="165561"/>
    <lineage>
        <taxon>Eukaryota</taxon>
        <taxon>Metazoa</taxon>
        <taxon>Ecdysozoa</taxon>
        <taxon>Arthropoda</taxon>
        <taxon>Hexapoda</taxon>
        <taxon>Insecta</taxon>
        <taxon>Pterygota</taxon>
        <taxon>Neoptera</taxon>
        <taxon>Endopterygota</taxon>
        <taxon>Hymenoptera</taxon>
        <taxon>Apocrita</taxon>
        <taxon>Ichneumonoidea</taxon>
        <taxon>Braconidae</taxon>
        <taxon>Euphorinae</taxon>
        <taxon>Microctonus</taxon>
    </lineage>
</organism>
<accession>A0AA39FGF9</accession>
<name>A0AA39FGF9_MICHY</name>
<sequence length="90" mass="10597">MLRGRECQRPTLRMRLRMRGKKRKGIPDSKCEYLLHDQSQCLWWQVKRLRAKANKEKPEEIYKKRTRGRDGGGAIAKIAKAFAGRVTVER</sequence>
<evidence type="ECO:0000313" key="1">
    <source>
        <dbReference type="EMBL" id="KAK0168874.1"/>
    </source>
</evidence>
<gene>
    <name evidence="1" type="ORF">PV327_002637</name>
</gene>
<reference evidence="1" key="1">
    <citation type="journal article" date="2023" name="bioRxiv">
        <title>Scaffold-level genome assemblies of two parasitoid biocontrol wasps reveal the parthenogenesis mechanism and an associated novel virus.</title>
        <authorList>
            <person name="Inwood S."/>
            <person name="Skelly J."/>
            <person name="Guhlin J."/>
            <person name="Harrop T."/>
            <person name="Goldson S."/>
            <person name="Dearden P."/>
        </authorList>
    </citation>
    <scope>NUCLEOTIDE SEQUENCE</scope>
    <source>
        <strain evidence="1">Lincoln</strain>
        <tissue evidence="1">Whole body</tissue>
    </source>
</reference>
<evidence type="ECO:0000313" key="2">
    <source>
        <dbReference type="Proteomes" id="UP001168972"/>
    </source>
</evidence>